<evidence type="ECO:0000313" key="1">
    <source>
        <dbReference type="EMBL" id="KFG31165.1"/>
    </source>
</evidence>
<dbReference type="VEuPathDB" id="ToxoDB:TGP89_212060"/>
<gene>
    <name evidence="1" type="ORF">TGP89_212060</name>
</gene>
<comment type="caution">
    <text evidence="1">The sequence shown here is derived from an EMBL/GenBank/DDBJ whole genome shotgun (WGS) entry which is preliminary data.</text>
</comment>
<proteinExistence type="predicted"/>
<name>A0A086JG97_TOXGO</name>
<reference evidence="1 2" key="1">
    <citation type="submission" date="2014-03" db="EMBL/GenBank/DDBJ databases">
        <authorList>
            <person name="Sibley D."/>
            <person name="Venepally P."/>
            <person name="Karamycheva S."/>
            <person name="Hadjithomas M."/>
            <person name="Khan A."/>
            <person name="Brunk B."/>
            <person name="Roos D."/>
            <person name="Caler E."/>
            <person name="Lorenzi H."/>
        </authorList>
    </citation>
    <scope>NUCLEOTIDE SEQUENCE [LARGE SCALE GENOMIC DNA]</scope>
    <source>
        <strain evidence="2">p89</strain>
    </source>
</reference>
<dbReference type="AlphaFoldDB" id="A0A086JG97"/>
<accession>A0A086JG97</accession>
<protein>
    <submittedName>
        <fullName evidence="1">Uncharacterized protein</fullName>
    </submittedName>
</protein>
<dbReference type="Proteomes" id="UP000028828">
    <property type="component" value="Unassembled WGS sequence"/>
</dbReference>
<dbReference type="EMBL" id="AEYI02001984">
    <property type="protein sequence ID" value="KFG31165.1"/>
    <property type="molecule type" value="Genomic_DNA"/>
</dbReference>
<organism evidence="1 2">
    <name type="scientific">Toxoplasma gondii p89</name>
    <dbReference type="NCBI Taxonomy" id="943119"/>
    <lineage>
        <taxon>Eukaryota</taxon>
        <taxon>Sar</taxon>
        <taxon>Alveolata</taxon>
        <taxon>Apicomplexa</taxon>
        <taxon>Conoidasida</taxon>
        <taxon>Coccidia</taxon>
        <taxon>Eucoccidiorida</taxon>
        <taxon>Eimeriorina</taxon>
        <taxon>Sarcocystidae</taxon>
        <taxon>Toxoplasma</taxon>
    </lineage>
</organism>
<evidence type="ECO:0000313" key="2">
    <source>
        <dbReference type="Proteomes" id="UP000028828"/>
    </source>
</evidence>
<sequence length="163" mass="17919">MCPPRTSALDADIIGNKDVSSPGPAVGTAFRDKRHERYYHPARRLYPTESGQVSYVGHTHSADITEYGRLKTGDPSELLTIVTFNGKFRAIHGIKHRLAENSILSIGELAAIGNMPTNCCCLVRVWQGPFSAASMAKLEVKAQDRRVAAAVFELLVYAMEDEE</sequence>